<keyword evidence="11 20" id="KW-0560">Oxidoreductase</keyword>
<dbReference type="Pfam" id="PF00175">
    <property type="entry name" value="NAD_binding_1"/>
    <property type="match status" value="1"/>
</dbReference>
<evidence type="ECO:0000259" key="18">
    <source>
        <dbReference type="PROSITE" id="PS50102"/>
    </source>
</evidence>
<dbReference type="Pfam" id="PF00076">
    <property type="entry name" value="RRM_1"/>
    <property type="match status" value="2"/>
</dbReference>
<proteinExistence type="predicted"/>
<evidence type="ECO:0000256" key="10">
    <source>
        <dbReference type="ARBA" id="ARBA00022982"/>
    </source>
</evidence>
<evidence type="ECO:0000256" key="9">
    <source>
        <dbReference type="ARBA" id="ARBA00022857"/>
    </source>
</evidence>
<keyword evidence="6" id="KW-0285">Flavoprotein</keyword>
<dbReference type="InterPro" id="IPR006367">
    <property type="entry name" value="Sirohaem_synthase_N"/>
</dbReference>
<dbReference type="SUPFAM" id="SSF51735">
    <property type="entry name" value="NAD(P)-binding Rossmann-fold domains"/>
    <property type="match status" value="1"/>
</dbReference>
<reference evidence="20" key="1">
    <citation type="submission" date="2022-07" db="EMBL/GenBank/DDBJ databases">
        <title>Phylogenomic reconstructions and comparative analyses of Kickxellomycotina fungi.</title>
        <authorList>
            <person name="Reynolds N.K."/>
            <person name="Stajich J.E."/>
            <person name="Barry K."/>
            <person name="Grigoriev I.V."/>
            <person name="Crous P."/>
            <person name="Smith M.E."/>
        </authorList>
    </citation>
    <scope>NUCLEOTIDE SEQUENCE</scope>
    <source>
        <strain evidence="20">RSA 476</strain>
    </source>
</reference>
<evidence type="ECO:0000256" key="2">
    <source>
        <dbReference type="ARBA" id="ARBA00001974"/>
    </source>
</evidence>
<dbReference type="Gene3D" id="3.40.50.80">
    <property type="entry name" value="Nucleotide-binding domain of ferredoxin-NADP reductase (FNR) module"/>
    <property type="match status" value="1"/>
</dbReference>
<dbReference type="GO" id="GO:0010181">
    <property type="term" value="F:FMN binding"/>
    <property type="evidence" value="ECO:0007669"/>
    <property type="project" value="TreeGrafter"/>
</dbReference>
<dbReference type="PRINTS" id="PR00371">
    <property type="entry name" value="FPNCR"/>
</dbReference>
<evidence type="ECO:0000313" key="21">
    <source>
        <dbReference type="Proteomes" id="UP001140074"/>
    </source>
</evidence>
<dbReference type="Gene3D" id="3.40.50.970">
    <property type="match status" value="1"/>
</dbReference>
<keyword evidence="7" id="KW-0288">FMN</keyword>
<dbReference type="Proteomes" id="UP001140074">
    <property type="component" value="Unassembled WGS sequence"/>
</dbReference>
<dbReference type="InterPro" id="IPR000504">
    <property type="entry name" value="RRM_dom"/>
</dbReference>
<dbReference type="GO" id="GO:0005829">
    <property type="term" value="C:cytosol"/>
    <property type="evidence" value="ECO:0007669"/>
    <property type="project" value="TreeGrafter"/>
</dbReference>
<dbReference type="SMART" id="SM00360">
    <property type="entry name" value="RRM"/>
    <property type="match status" value="2"/>
</dbReference>
<dbReference type="InterPro" id="IPR003097">
    <property type="entry name" value="CysJ-like_FAD-binding"/>
</dbReference>
<dbReference type="CDD" id="cd12247">
    <property type="entry name" value="RRM2_U1A_like"/>
    <property type="match status" value="1"/>
</dbReference>
<dbReference type="InterPro" id="IPR023173">
    <property type="entry name" value="NADPH_Cyt_P450_Rdtase_alpha"/>
</dbReference>
<dbReference type="Gene3D" id="2.40.30.10">
    <property type="entry name" value="Translation factors"/>
    <property type="match status" value="1"/>
</dbReference>
<dbReference type="SUPFAM" id="SSF63380">
    <property type="entry name" value="Riboflavin synthase domain-like"/>
    <property type="match status" value="1"/>
</dbReference>
<dbReference type="EMBL" id="JANBUY010000057">
    <property type="protein sequence ID" value="KAJ2865566.1"/>
    <property type="molecule type" value="Genomic_DNA"/>
</dbReference>
<dbReference type="GO" id="GO:0019354">
    <property type="term" value="P:siroheme biosynthetic process"/>
    <property type="evidence" value="ECO:0007669"/>
    <property type="project" value="InterPro"/>
</dbReference>
<dbReference type="SUPFAM" id="SSF52922">
    <property type="entry name" value="TK C-terminal domain-like"/>
    <property type="match status" value="1"/>
</dbReference>
<comment type="catalytic activity">
    <reaction evidence="14">
        <text>precorrin-2 + NAD(+) = sirohydrochlorin + NADH + 2 H(+)</text>
        <dbReference type="Rhea" id="RHEA:15613"/>
        <dbReference type="ChEBI" id="CHEBI:15378"/>
        <dbReference type="ChEBI" id="CHEBI:57540"/>
        <dbReference type="ChEBI" id="CHEBI:57945"/>
        <dbReference type="ChEBI" id="CHEBI:58351"/>
        <dbReference type="ChEBI" id="CHEBI:58827"/>
        <dbReference type="EC" id="1.3.1.76"/>
    </reaction>
</comment>
<evidence type="ECO:0000256" key="1">
    <source>
        <dbReference type="ARBA" id="ARBA00001917"/>
    </source>
</evidence>
<evidence type="ECO:0000256" key="11">
    <source>
        <dbReference type="ARBA" id="ARBA00023002"/>
    </source>
</evidence>
<dbReference type="InterPro" id="IPR009014">
    <property type="entry name" value="Transketo_C/PFOR_II"/>
</dbReference>
<accession>A0A9W8IK10</accession>
<dbReference type="Gene3D" id="1.20.990.10">
    <property type="entry name" value="NADPH-cytochrome p450 Reductase, Chain A, domain 3"/>
    <property type="match status" value="1"/>
</dbReference>
<dbReference type="FunFam" id="3.30.70.330:FF:000029">
    <property type="entry name" value="U2 small nuclear ribonucleoprotein B"/>
    <property type="match status" value="1"/>
</dbReference>
<dbReference type="SUPFAM" id="SSF52518">
    <property type="entry name" value="Thiamin diphosphate-binding fold (THDP-binding)"/>
    <property type="match status" value="1"/>
</dbReference>
<evidence type="ECO:0000256" key="8">
    <source>
        <dbReference type="ARBA" id="ARBA00022827"/>
    </source>
</evidence>
<dbReference type="GO" id="GO:0050660">
    <property type="term" value="F:flavin adenine dinucleotide binding"/>
    <property type="evidence" value="ECO:0007669"/>
    <property type="project" value="TreeGrafter"/>
</dbReference>
<dbReference type="InterPro" id="IPR039261">
    <property type="entry name" value="FNR_nucleotide-bd"/>
</dbReference>
<dbReference type="InterPro" id="IPR036291">
    <property type="entry name" value="NAD(P)-bd_dom_sf"/>
</dbReference>
<comment type="cofactor">
    <cofactor evidence="2">
        <name>FAD</name>
        <dbReference type="ChEBI" id="CHEBI:57692"/>
    </cofactor>
</comment>
<evidence type="ECO:0000256" key="17">
    <source>
        <dbReference type="PROSITE-ProRule" id="PRU00176"/>
    </source>
</evidence>
<dbReference type="SUPFAM" id="SSF54928">
    <property type="entry name" value="RNA-binding domain, RBD"/>
    <property type="match status" value="1"/>
</dbReference>
<gene>
    <name evidence="20" type="primary">MET10</name>
    <name evidence="20" type="ORF">GGH94_002163</name>
</gene>
<evidence type="ECO:0000256" key="5">
    <source>
        <dbReference type="ARBA" id="ARBA00022448"/>
    </source>
</evidence>
<keyword evidence="10" id="KW-0249">Electron transport</keyword>
<evidence type="ECO:0000256" key="13">
    <source>
        <dbReference type="ARBA" id="ARBA00023244"/>
    </source>
</evidence>
<dbReference type="NCBIfam" id="TIGR01470">
    <property type="entry name" value="cysG_Nterm"/>
    <property type="match status" value="1"/>
</dbReference>
<dbReference type="CDD" id="cd06207">
    <property type="entry name" value="CyPoR_like"/>
    <property type="match status" value="1"/>
</dbReference>
<protein>
    <submittedName>
        <fullName evidence="20">Sulfite reductase [NADPH] flavoprotein component</fullName>
        <ecNumber evidence="20">1.8.1.2</ecNumber>
    </submittedName>
</protein>
<comment type="cofactor">
    <cofactor evidence="1">
        <name>FMN</name>
        <dbReference type="ChEBI" id="CHEBI:58210"/>
    </cofactor>
</comment>
<dbReference type="GO" id="GO:0003723">
    <property type="term" value="F:RNA binding"/>
    <property type="evidence" value="ECO:0007669"/>
    <property type="project" value="UniProtKB-UniRule"/>
</dbReference>
<dbReference type="EC" id="1.8.1.2" evidence="20"/>
<dbReference type="InterPro" id="IPR002880">
    <property type="entry name" value="Pyrv_Fd/Flavodoxin_OxRdtase_N"/>
</dbReference>
<evidence type="ECO:0000256" key="4">
    <source>
        <dbReference type="ARBA" id="ARBA00005010"/>
    </source>
</evidence>
<evidence type="ECO:0000256" key="3">
    <source>
        <dbReference type="ARBA" id="ARBA00004774"/>
    </source>
</evidence>
<comment type="catalytic activity">
    <reaction evidence="15">
        <text>hydrogen sulfide + 3 NADP(+) + 3 H2O = sulfite + 3 NADPH + 4 H(+)</text>
        <dbReference type="Rhea" id="RHEA:13801"/>
        <dbReference type="ChEBI" id="CHEBI:15377"/>
        <dbReference type="ChEBI" id="CHEBI:15378"/>
        <dbReference type="ChEBI" id="CHEBI:17359"/>
        <dbReference type="ChEBI" id="CHEBI:29919"/>
        <dbReference type="ChEBI" id="CHEBI:57783"/>
        <dbReference type="ChEBI" id="CHEBI:58349"/>
        <dbReference type="EC" id="1.8.1.2"/>
    </reaction>
</comment>
<dbReference type="Pfam" id="PF00667">
    <property type="entry name" value="FAD_binding_1"/>
    <property type="match status" value="1"/>
</dbReference>
<dbReference type="SUPFAM" id="SSF52343">
    <property type="entry name" value="Ferredoxin reductase-like, C-terminal NADP-linked domain"/>
    <property type="match status" value="1"/>
</dbReference>
<evidence type="ECO:0000256" key="15">
    <source>
        <dbReference type="ARBA" id="ARBA00052219"/>
    </source>
</evidence>
<keyword evidence="13" id="KW-0627">Porphyrin biosynthesis</keyword>
<dbReference type="PROSITE" id="PS50102">
    <property type="entry name" value="RRM"/>
    <property type="match status" value="2"/>
</dbReference>
<comment type="pathway">
    <text evidence="4">Porphyrin-containing compound metabolism; siroheme biosynthesis; sirohydrochlorin from precorrin-2: step 1/1.</text>
</comment>
<dbReference type="Gene3D" id="3.30.70.330">
    <property type="match status" value="2"/>
</dbReference>
<evidence type="ECO:0000256" key="12">
    <source>
        <dbReference type="ARBA" id="ARBA00023027"/>
    </source>
</evidence>
<dbReference type="PANTHER" id="PTHR19384:SF109">
    <property type="entry name" value="SULFITE REDUCTASE [NADPH] FLAVOPROTEIN COMPONENT"/>
    <property type="match status" value="1"/>
</dbReference>
<feature type="domain" description="FAD-binding FR-type" evidence="19">
    <location>
        <begin position="660"/>
        <end position="887"/>
    </location>
</feature>
<feature type="domain" description="RRM" evidence="18">
    <location>
        <begin position="1109"/>
        <end position="1188"/>
    </location>
</feature>
<evidence type="ECO:0000313" key="20">
    <source>
        <dbReference type="EMBL" id="KAJ2865566.1"/>
    </source>
</evidence>
<name>A0A9W8IK10_9FUNG</name>
<keyword evidence="17" id="KW-0694">RNA-binding</keyword>
<dbReference type="FunFam" id="1.20.990.10:FF:000010">
    <property type="entry name" value="Sulfite reductase [NADPH] flavoprotein component"/>
    <property type="match status" value="1"/>
</dbReference>
<keyword evidence="8" id="KW-0274">FAD</keyword>
<comment type="caution">
    <text evidence="20">The sequence shown here is derived from an EMBL/GenBank/DDBJ whole genome shotgun (WGS) entry which is preliminary data.</text>
</comment>
<dbReference type="GO" id="GO:0043115">
    <property type="term" value="F:precorrin-2 dehydrogenase activity"/>
    <property type="evidence" value="ECO:0007669"/>
    <property type="project" value="UniProtKB-EC"/>
</dbReference>
<comment type="function">
    <text evidence="16">This enzyme catalyzes the 6-electron reduction of sulfite to sulfide. This is one of several activities required for the biosynthesis of L-cysteine from sulfate.</text>
</comment>
<keyword evidence="21" id="KW-1185">Reference proteome</keyword>
<dbReference type="Pfam" id="PF13241">
    <property type="entry name" value="NAD_binding_7"/>
    <property type="match status" value="1"/>
</dbReference>
<dbReference type="Pfam" id="PF01855">
    <property type="entry name" value="POR_N"/>
    <property type="match status" value="1"/>
</dbReference>
<evidence type="ECO:0000256" key="16">
    <source>
        <dbReference type="ARBA" id="ARBA00059320"/>
    </source>
</evidence>
<keyword evidence="5" id="KW-0813">Transport</keyword>
<dbReference type="InterPro" id="IPR017938">
    <property type="entry name" value="Riboflavin_synthase-like_b-brl"/>
</dbReference>
<dbReference type="InterPro" id="IPR017927">
    <property type="entry name" value="FAD-bd_FR_type"/>
</dbReference>
<evidence type="ECO:0000256" key="6">
    <source>
        <dbReference type="ARBA" id="ARBA00022630"/>
    </source>
</evidence>
<dbReference type="Gene3D" id="3.40.50.920">
    <property type="match status" value="1"/>
</dbReference>
<sequence length="1317" mass="141582">MTTGPVEALPAPSLIVGLRLSGKKAAVFGSGQSAASRAVFALDAGADVVMYAPSTLSSLSKWVESGRLTLVSPTKYSSSDMSAFSVAFVADAAPADQHTVAYDAQAAGVPVNVAGSVALSDFALMPTYRGSSSLQIAVTTNGVAPRVASRLLQEIINKLPNDLEPQLTDVARLSRIALEAARQRDEALAKLDTAPAGSDSGDISLSLADISTAVTATQTPESPLSSSGSVTEEAVPASMLGLDELRAGTAQLELTTDVQVASSYVAHALSDLCFVYSSPEQELGEAALVWSRRAEKNAYGEWASALRMETRAGAGHALWGALSSGSRVSAIASAASLPYMLPVLSELVARSQSVVVHAAAQSLDHIATAQTDFSDALVALQSHAMFLVSTSAQEAHDVALIAHAVSRAASVPVVHLTNGAQSASEGMSVRMASHSHLIAYVDAVVTAARKLNTSPADTIQLAFSQFKSAFGRTYCSFEYSGSPVAETVFVSLGEVASRTQALLPKLLSESDTGVLSVRALRPWSLSEFMSRLPSTTKQLVILSALGDCDGSPDALFTDVSLSALVGWSAVPIEVLGRNVYGIDERAFANAVREVCGLQVLPAEDEAVVSTGGLAQQQQQASVPLLATSAPLASFTNVHAIAQRLAFPEAFETQLAARPGEKTFDVKVSSLYRMTPDTYDRNIFHIEFDTRGTDLTYEIGDALGVYGHNDPDQVSHFCKLLGLDGSQLVTAVKDEQCQTRSVHSWLTHALDLFGRPSKKFYAALAEFATDEKEAEKLRWLTTAEGSAEFKERVSDTTTYADLLLEFASARPSFLYLVDMVAPVKPRHYSIASSAKMHPGSVHLCVVSVEWKTSRGELRSGQCTRFLNSLSIGDRVVVSVKPSVMKLPPIDSQPVIMAGLGTGMAPFRAFIEERAVRKMQGANVGPMTLYFGSRHRAMEYLYGEELEAYHADGLLTNLRLAFSRDQKEKVYIQHRMRDDSELLASQMLAQDGCFYLCGPTWPAGDVKDAMVGAFTTIGGVKPSDANKVIETLKESERYILEPLYSAGADGRSPAAFRHPGPLPPPPPPLPFMPMAMHPPHLRGMPYAPPQPPANIPRIRHPNRPPCTTPSKTLYLRNLSEKASPKVLASTLRALFETYGTILDVRVRHSIRMRGQAFIVFGEQEDTVRAHSEVQGFMLFGKPLFVEFSRTASDATIAQQGEDVESYKLHRIEARDRREQENKDRAAQVSAALAAIPHPELPNKILFLQGLPADVAVSEIEQAFAGRPGFIEVRWVSVKPDVAFVEFEAEMQAGAAKAALGSQLVLREDMAPVSISFAKR</sequence>
<dbReference type="InterPro" id="IPR012677">
    <property type="entry name" value="Nucleotide-bd_a/b_plait_sf"/>
</dbReference>
<organism evidence="20 21">
    <name type="scientific">Coemansia aciculifera</name>
    <dbReference type="NCBI Taxonomy" id="417176"/>
    <lineage>
        <taxon>Eukaryota</taxon>
        <taxon>Fungi</taxon>
        <taxon>Fungi incertae sedis</taxon>
        <taxon>Zoopagomycota</taxon>
        <taxon>Kickxellomycotina</taxon>
        <taxon>Kickxellomycetes</taxon>
        <taxon>Kickxellales</taxon>
        <taxon>Kickxellaceae</taxon>
        <taxon>Coemansia</taxon>
    </lineage>
</organism>
<dbReference type="InterPro" id="IPR035979">
    <property type="entry name" value="RBD_domain_sf"/>
</dbReference>
<feature type="domain" description="RRM" evidence="18">
    <location>
        <begin position="1241"/>
        <end position="1317"/>
    </location>
</feature>
<dbReference type="InterPro" id="IPR001709">
    <property type="entry name" value="Flavoprot_Pyr_Nucl_cyt_Rdtase"/>
</dbReference>
<keyword evidence="9" id="KW-0521">NADP</keyword>
<dbReference type="PROSITE" id="PS51384">
    <property type="entry name" value="FAD_FR"/>
    <property type="match status" value="1"/>
</dbReference>
<dbReference type="SUPFAM" id="SSF75615">
    <property type="entry name" value="Siroheme synthase middle domains-like"/>
    <property type="match status" value="1"/>
</dbReference>
<dbReference type="GO" id="GO:0004783">
    <property type="term" value="F:sulfite reductase (NADPH) activity"/>
    <property type="evidence" value="ECO:0007669"/>
    <property type="project" value="UniProtKB-EC"/>
</dbReference>
<dbReference type="InterPro" id="IPR001433">
    <property type="entry name" value="OxRdtase_FAD/NAD-bd"/>
</dbReference>
<dbReference type="Gene3D" id="3.40.50.720">
    <property type="entry name" value="NAD(P)-binding Rossmann-like Domain"/>
    <property type="match status" value="1"/>
</dbReference>
<evidence type="ECO:0000256" key="14">
    <source>
        <dbReference type="ARBA" id="ARBA00047561"/>
    </source>
</evidence>
<evidence type="ECO:0000256" key="7">
    <source>
        <dbReference type="ARBA" id="ARBA00022643"/>
    </source>
</evidence>
<dbReference type="PANTHER" id="PTHR19384">
    <property type="entry name" value="NITRIC OXIDE SYNTHASE-RELATED"/>
    <property type="match status" value="1"/>
</dbReference>
<evidence type="ECO:0000259" key="19">
    <source>
        <dbReference type="PROSITE" id="PS51384"/>
    </source>
</evidence>
<comment type="pathway">
    <text evidence="3">Sulfur metabolism; hydrogen sulfide biosynthesis; hydrogen sulfide from sulfite (NADPH route): step 1/1.</text>
</comment>
<keyword evidence="12" id="KW-0520">NAD</keyword>
<dbReference type="InterPro" id="IPR029061">
    <property type="entry name" value="THDP-binding"/>
</dbReference>